<sequence>MKHEHVLIEAEQLVNLMFEYMADDEIINLIGGEADEDGDISNIPPGIWEVSWPEHVIHPRYNHDANYLGVAYDNVSEVPKKEQRKLYRGR</sequence>
<reference evidence="1" key="1">
    <citation type="submission" date="2020-04" db="EMBL/GenBank/DDBJ databases">
        <authorList>
            <person name="Chiriac C."/>
            <person name="Salcher M."/>
            <person name="Ghai R."/>
            <person name="Kavagutti S V."/>
        </authorList>
    </citation>
    <scope>NUCLEOTIDE SEQUENCE</scope>
</reference>
<gene>
    <name evidence="1" type="ORF">UFOVP785_83</name>
</gene>
<name>A0A6J5NUL6_9CAUD</name>
<protein>
    <submittedName>
        <fullName evidence="1">Uncharacterized protein</fullName>
    </submittedName>
</protein>
<dbReference type="EMBL" id="LR796736">
    <property type="protein sequence ID" value="CAB4162667.1"/>
    <property type="molecule type" value="Genomic_DNA"/>
</dbReference>
<accession>A0A6J5NUL6</accession>
<organism evidence="1">
    <name type="scientific">uncultured Caudovirales phage</name>
    <dbReference type="NCBI Taxonomy" id="2100421"/>
    <lineage>
        <taxon>Viruses</taxon>
        <taxon>Duplodnaviria</taxon>
        <taxon>Heunggongvirae</taxon>
        <taxon>Uroviricota</taxon>
        <taxon>Caudoviricetes</taxon>
        <taxon>Peduoviridae</taxon>
        <taxon>Maltschvirus</taxon>
        <taxon>Maltschvirus maltsch</taxon>
    </lineage>
</organism>
<proteinExistence type="predicted"/>
<evidence type="ECO:0000313" key="1">
    <source>
        <dbReference type="EMBL" id="CAB4162667.1"/>
    </source>
</evidence>